<dbReference type="PANTHER" id="PTHR11412:SF136">
    <property type="entry name" value="CD109 ANTIGEN"/>
    <property type="match status" value="1"/>
</dbReference>
<dbReference type="Gene3D" id="2.60.40.1930">
    <property type="match status" value="3"/>
</dbReference>
<dbReference type="SMART" id="SM01360">
    <property type="entry name" value="A2M"/>
    <property type="match status" value="1"/>
</dbReference>
<evidence type="ECO:0000256" key="3">
    <source>
        <dbReference type="ARBA" id="ARBA00022966"/>
    </source>
</evidence>
<dbReference type="GO" id="GO:0005615">
    <property type="term" value="C:extracellular space"/>
    <property type="evidence" value="ECO:0007669"/>
    <property type="project" value="InterPro"/>
</dbReference>
<dbReference type="Gene3D" id="6.20.50.160">
    <property type="match status" value="1"/>
</dbReference>
<gene>
    <name evidence="13" type="ORF">CHIRRI_LOCUS13592</name>
</gene>
<dbReference type="Gene3D" id="2.60.40.10">
    <property type="entry name" value="Immunoglobulins"/>
    <property type="match status" value="2"/>
</dbReference>
<dbReference type="Proteomes" id="UP001153620">
    <property type="component" value="Chromosome 4"/>
</dbReference>
<dbReference type="SUPFAM" id="SSF48239">
    <property type="entry name" value="Terpenoid cyclases/Protein prenyltransferases"/>
    <property type="match status" value="1"/>
</dbReference>
<dbReference type="Pfam" id="PF00207">
    <property type="entry name" value="A2M"/>
    <property type="match status" value="1"/>
</dbReference>
<proteinExistence type="predicted"/>
<reference evidence="13" key="1">
    <citation type="submission" date="2022-01" db="EMBL/GenBank/DDBJ databases">
        <authorList>
            <person name="King R."/>
        </authorList>
    </citation>
    <scope>NUCLEOTIDE SEQUENCE</scope>
</reference>
<dbReference type="Gene3D" id="2.60.40.1940">
    <property type="match status" value="1"/>
</dbReference>
<dbReference type="GO" id="GO:0004866">
    <property type="term" value="F:endopeptidase inhibitor activity"/>
    <property type="evidence" value="ECO:0007669"/>
    <property type="project" value="InterPro"/>
</dbReference>
<reference evidence="13" key="2">
    <citation type="submission" date="2022-10" db="EMBL/GenBank/DDBJ databases">
        <authorList>
            <consortium name="ENA_rothamsted_submissions"/>
            <consortium name="culmorum"/>
            <person name="King R."/>
        </authorList>
    </citation>
    <scope>NUCLEOTIDE SEQUENCE</scope>
</reference>
<evidence type="ECO:0000256" key="8">
    <source>
        <dbReference type="ARBA" id="ARBA00078071"/>
    </source>
</evidence>
<dbReference type="SMART" id="SM01361">
    <property type="entry name" value="A2M_recep"/>
    <property type="match status" value="1"/>
</dbReference>
<dbReference type="PANTHER" id="PTHR11412">
    <property type="entry name" value="MACROGLOBULIN / COMPLEMENT"/>
    <property type="match status" value="1"/>
</dbReference>
<dbReference type="InterPro" id="IPR009048">
    <property type="entry name" value="A-macroglobulin_rcpt-bd"/>
</dbReference>
<evidence type="ECO:0000256" key="1">
    <source>
        <dbReference type="ARBA" id="ARBA00022729"/>
    </source>
</evidence>
<dbReference type="InterPro" id="IPR036595">
    <property type="entry name" value="A-macroglobulin_rcpt-bd_sf"/>
</dbReference>
<feature type="domain" description="Alpha-macroglobulin receptor-binding" evidence="12">
    <location>
        <begin position="1273"/>
        <end position="1359"/>
    </location>
</feature>
<dbReference type="Gene3D" id="2.60.40.690">
    <property type="entry name" value="Alpha-macroglobulin, receptor-binding domain"/>
    <property type="match status" value="1"/>
</dbReference>
<evidence type="ECO:0000256" key="6">
    <source>
        <dbReference type="ARBA" id="ARBA00057615"/>
    </source>
</evidence>
<name>A0A9N9WYK3_9DIPT</name>
<protein>
    <recommendedName>
        <fullName evidence="8">TEP1-F</fullName>
    </recommendedName>
</protein>
<dbReference type="Gene3D" id="1.50.10.20">
    <property type="match status" value="1"/>
</dbReference>
<keyword evidence="1 9" id="KW-0732">Signal</keyword>
<dbReference type="Pfam" id="PF07678">
    <property type="entry name" value="TED_complement"/>
    <property type="match status" value="1"/>
</dbReference>
<dbReference type="CDD" id="cd02891">
    <property type="entry name" value="A2M_like"/>
    <property type="match status" value="1"/>
</dbReference>
<evidence type="ECO:0000256" key="4">
    <source>
        <dbReference type="ARBA" id="ARBA00023157"/>
    </source>
</evidence>
<sequence length="1366" mass="156863">MRFWFLLIFLCSSSSVYCDDGFVTTWAPKNLNQYQNFNITFYSRNLPEQYKVGIEFREKCKNLILKNDEFITVFLENTKVVNINKKLPLAVTLYNSRDNQCSTKEFIVTPEPRSYYTFIQTDKPIYKPGDVVKIRILAVDRHMKPFHMNNIKVDFIDPFGRTIQSFDDLEAQYYGIFENNFTLSTSTVLGDWKVQAIVDRQEQFSTEKSFGVQKYVLPLFEVQVETDEKNYLLEADMTVTFYAKYSFGEFVTGDAELIIRNPKTDQEYSRKTFKNVDEDVTVSYNIKDGLKVRRIEEINKLEAIVKFTEPQSGITFNKTSVFYVHKNPRYKVVPLHPPNFTPGSNFEVKVLIKDYKDKQVKEHYEDVELKYSYTTKGRRPIVSIKHLGLEDGYAKHNIIIPKGVVEFDLEIKFANSEIYKKAILTGAATGAMKVLLVDHTPKKPKLLDIVKINVNGKIDMDKLFVIVSSNNGNVQSQVVDCYDETSCEFEVVVREEMMPHSTVSVYYVKDKLHIYQGFTQIGTDDLTGNYLNLDISTDTAKTKDKIRMNFATSPKSKIYMLAFDKRLKFLRDGNDITRDDVVSAISSYDGDNQIMVNDLSSWTKCTLNEMKRMQEILDHDIDLRGTYYDDYDGVEIDSEEEEAHDENAVLRKDFPESWIFESFEIGDKKTAMKEFTAPDSITTWLISAFSLNIEKGLAMAPTQELKVMNEFFVEINLPYSIKFKEVLRLDILVFNYVESRDNLDVDVHLINANGNQFQFIEYSKVKGVCTAIPNDNLISSTFTKVPYTAVKKVSFYIRSSVVEGKSNNIPKELDIIVRATASGRYLRTYEDSVEKKLLVEPVGVRDYSIFTEDYVLNGEKTQELTHHANFTDGLTGLDVIVGGDYLGDAVEMSKRFQLYPHHCLEQQTSRIKGNIEYFRYLLSRERNPDKKHFSDFYQSLLVERTKNWSYSTKTGYRAYFLEAMASAMEIGALPANNRIIEAELEALKSKQNLDGGFTNFGDFPEFDRTESRSSYVETAFVLIPFLKLRKTTIGQNYQTQITKAFNYLKSNKNKIGNSKEGIAIAAYAYGLAGETIEVKNLLDDLQEASLGFPGNKKCFKIMRSAEQCDMRHTSYAALAYLSINDISNAAELVNWLVKDLNLKYLYSNTHEYAVATEPIAKIASILKVDKTNLKVTVRNERNFTASASITKKNANKMHFIEFPEYSQDVISTAEGHGYCSITTLYEKLIKLPQISTSFALTVTPTKSSSNRFESIFQVCAEYNYARYTSIVNVIYEVEMPSGYVYAGIDDLESKYKDIKLVQTRRKGTIVYIYYNDFERKQEYCVDIKASKSFEVMDIKPAGVKVYDYNDKSNVAIEFYSVVNPSC</sequence>
<dbReference type="FunFam" id="2.60.40.1930:FF:000001">
    <property type="entry name" value="CD109 isoform 3"/>
    <property type="match status" value="1"/>
</dbReference>
<dbReference type="Pfam" id="PF07677">
    <property type="entry name" value="A2M_recep"/>
    <property type="match status" value="1"/>
</dbReference>
<evidence type="ECO:0000259" key="10">
    <source>
        <dbReference type="SMART" id="SM01359"/>
    </source>
</evidence>
<keyword evidence="4" id="KW-1015">Disulfide bond</keyword>
<feature type="domain" description="Alpha-2-macroglobulin bait region" evidence="10">
    <location>
        <begin position="435"/>
        <end position="570"/>
    </location>
</feature>
<evidence type="ECO:0000256" key="2">
    <source>
        <dbReference type="ARBA" id="ARBA00022859"/>
    </source>
</evidence>
<dbReference type="InterPro" id="IPR002890">
    <property type="entry name" value="MG2"/>
</dbReference>
<feature type="chain" id="PRO_5040490415" description="TEP1-F" evidence="9">
    <location>
        <begin position="19"/>
        <end position="1366"/>
    </location>
</feature>
<dbReference type="InterPro" id="IPR050473">
    <property type="entry name" value="A2M/Complement_sys"/>
</dbReference>
<dbReference type="GO" id="GO:0002376">
    <property type="term" value="P:immune system process"/>
    <property type="evidence" value="ECO:0007669"/>
    <property type="project" value="UniProtKB-KW"/>
</dbReference>
<keyword evidence="5" id="KW-0325">Glycoprotein</keyword>
<accession>A0A9N9WYK3</accession>
<keyword evidence="2" id="KW-0391">Immunity</keyword>
<dbReference type="Pfam" id="PF01835">
    <property type="entry name" value="MG2"/>
    <property type="match status" value="1"/>
</dbReference>
<dbReference type="SUPFAM" id="SSF49410">
    <property type="entry name" value="Alpha-macroglobulin receptor domain"/>
    <property type="match status" value="1"/>
</dbReference>
<evidence type="ECO:0000259" key="12">
    <source>
        <dbReference type="SMART" id="SM01361"/>
    </source>
</evidence>
<dbReference type="OrthoDB" id="9998011at2759"/>
<dbReference type="InterPro" id="IPR011625">
    <property type="entry name" value="A2M_N_BRD"/>
</dbReference>
<evidence type="ECO:0000259" key="11">
    <source>
        <dbReference type="SMART" id="SM01360"/>
    </source>
</evidence>
<dbReference type="EMBL" id="OU895880">
    <property type="protein sequence ID" value="CAG9810781.1"/>
    <property type="molecule type" value="Genomic_DNA"/>
</dbReference>
<feature type="domain" description="Alpha-2-macroglobulin" evidence="11">
    <location>
        <begin position="657"/>
        <end position="749"/>
    </location>
</feature>
<dbReference type="InterPro" id="IPR008930">
    <property type="entry name" value="Terpenoid_cyclase/PrenylTrfase"/>
</dbReference>
<dbReference type="InterPro" id="IPR041555">
    <property type="entry name" value="MG3"/>
</dbReference>
<keyword evidence="14" id="KW-1185">Reference proteome</keyword>
<keyword evidence="3" id="KW-0882">Thioester bond</keyword>
<feature type="signal peptide" evidence="9">
    <location>
        <begin position="1"/>
        <end position="18"/>
    </location>
</feature>
<dbReference type="Pfam" id="PF07703">
    <property type="entry name" value="A2M_BRD"/>
    <property type="match status" value="1"/>
</dbReference>
<evidence type="ECO:0000256" key="7">
    <source>
        <dbReference type="ARBA" id="ARBA00063781"/>
    </source>
</evidence>
<dbReference type="InterPro" id="IPR013783">
    <property type="entry name" value="Ig-like_fold"/>
</dbReference>
<organism evidence="13 14">
    <name type="scientific">Chironomus riparius</name>
    <dbReference type="NCBI Taxonomy" id="315576"/>
    <lineage>
        <taxon>Eukaryota</taxon>
        <taxon>Metazoa</taxon>
        <taxon>Ecdysozoa</taxon>
        <taxon>Arthropoda</taxon>
        <taxon>Hexapoda</taxon>
        <taxon>Insecta</taxon>
        <taxon>Pterygota</taxon>
        <taxon>Neoptera</taxon>
        <taxon>Endopterygota</taxon>
        <taxon>Diptera</taxon>
        <taxon>Nematocera</taxon>
        <taxon>Chironomoidea</taxon>
        <taxon>Chironomidae</taxon>
        <taxon>Chironominae</taxon>
        <taxon>Chironomus</taxon>
    </lineage>
</organism>
<dbReference type="SMART" id="SM01359">
    <property type="entry name" value="A2M_N_2"/>
    <property type="match status" value="1"/>
</dbReference>
<dbReference type="Pfam" id="PF17791">
    <property type="entry name" value="MG3"/>
    <property type="match status" value="1"/>
</dbReference>
<evidence type="ECO:0000313" key="14">
    <source>
        <dbReference type="Proteomes" id="UP001153620"/>
    </source>
</evidence>
<evidence type="ECO:0000256" key="5">
    <source>
        <dbReference type="ARBA" id="ARBA00023180"/>
    </source>
</evidence>
<dbReference type="Gene3D" id="2.60.120.1540">
    <property type="match status" value="1"/>
</dbReference>
<evidence type="ECO:0000256" key="9">
    <source>
        <dbReference type="SAM" id="SignalP"/>
    </source>
</evidence>
<evidence type="ECO:0000313" key="13">
    <source>
        <dbReference type="EMBL" id="CAG9810781.1"/>
    </source>
</evidence>
<dbReference type="Gene3D" id="2.20.130.20">
    <property type="match status" value="1"/>
</dbReference>
<dbReference type="InterPro" id="IPR001599">
    <property type="entry name" value="Macroglobln_a2"/>
</dbReference>
<dbReference type="InterPro" id="IPR011626">
    <property type="entry name" value="Alpha-macroglobulin_TED"/>
</dbReference>
<comment type="subunit">
    <text evidence="7">Heterodimer of a TEP1-N chain and an TEP1-C chain non-covalently linked. Forms a complex composed of TEP1-N and TEP1-C heterodimer, LRIM1 and APL1C; the interaction stabilizes TEP1-N and TEP1-C heterodimer, prevents its binding to tissues while circulating in the hemolymph and protects the thioester bond from hydrolysis. Mature TEP1 and to a lesser extent full-length TEP1 interact with SPCLIP1; the interaction is induced by microbial infection.</text>
</comment>
<comment type="function">
    <text evidence="6">Binds covalently through a thioester bond to the pathogen surface resulting in pathogen clearance.</text>
</comment>